<organism evidence="1 2">
    <name type="scientific">Salinisphaera shabanensis E1L3A</name>
    <dbReference type="NCBI Taxonomy" id="1033802"/>
    <lineage>
        <taxon>Bacteria</taxon>
        <taxon>Pseudomonadati</taxon>
        <taxon>Pseudomonadota</taxon>
        <taxon>Gammaproteobacteria</taxon>
        <taxon>Salinisphaerales</taxon>
        <taxon>Salinisphaeraceae</taxon>
        <taxon>Salinisphaera</taxon>
    </lineage>
</organism>
<evidence type="ECO:0000313" key="2">
    <source>
        <dbReference type="Proteomes" id="UP000006242"/>
    </source>
</evidence>
<gene>
    <name evidence="1" type="ORF">SSPSH_001150</name>
</gene>
<evidence type="ECO:0000313" key="1">
    <source>
        <dbReference type="EMBL" id="ERJ19970.1"/>
    </source>
</evidence>
<dbReference type="EMBL" id="AFNV02000006">
    <property type="protein sequence ID" value="ERJ19970.1"/>
    <property type="molecule type" value="Genomic_DNA"/>
</dbReference>
<comment type="caution">
    <text evidence="1">The sequence shown here is derived from an EMBL/GenBank/DDBJ whole genome shotgun (WGS) entry which is preliminary data.</text>
</comment>
<reference evidence="1 2" key="1">
    <citation type="journal article" date="2011" name="J. Bacteriol.">
        <title>Genome sequence of Salinisphaera shabanensis, a gammaproteobacterium from the harsh, variable environment of the brine-seawater interface of the Shaban Deep in the Red Sea.</title>
        <authorList>
            <person name="Antunes A."/>
            <person name="Alam I."/>
            <person name="Bajic V.B."/>
            <person name="Stingl U."/>
        </authorList>
    </citation>
    <scope>NUCLEOTIDE SEQUENCE [LARGE SCALE GENOMIC DNA]</scope>
    <source>
        <strain evidence="1 2">E1L3A</strain>
    </source>
</reference>
<accession>U2EQB4</accession>
<proteinExistence type="predicted"/>
<keyword evidence="2" id="KW-1185">Reference proteome</keyword>
<dbReference type="AlphaFoldDB" id="U2EQB4"/>
<sequence>MLLAQSRMNHFVTAENRPQSTLLPASLDHDLTESNPVCVVDVFVDNRDLSDLGFQGLLKTSNKSAR</sequence>
<reference evidence="1 2" key="2">
    <citation type="journal article" date="2013" name="PLoS ONE">
        <title>INDIGO - INtegrated Data Warehouse of MIcrobial GenOmes with Examples from the Red Sea Extremophiles.</title>
        <authorList>
            <person name="Alam I."/>
            <person name="Antunes A."/>
            <person name="Kamau A.A."/>
            <person name="Ba Alawi W."/>
            <person name="Kalkatawi M."/>
            <person name="Stingl U."/>
            <person name="Bajic V.B."/>
        </authorList>
    </citation>
    <scope>NUCLEOTIDE SEQUENCE [LARGE SCALE GENOMIC DNA]</scope>
    <source>
        <strain evidence="1 2">E1L3A</strain>
    </source>
</reference>
<dbReference type="Proteomes" id="UP000006242">
    <property type="component" value="Unassembled WGS sequence"/>
</dbReference>
<protein>
    <submittedName>
        <fullName evidence="1">Transposase IS4 family protein</fullName>
    </submittedName>
</protein>
<name>U2EQB4_9GAMM</name>